<dbReference type="Pfam" id="PF01381">
    <property type="entry name" value="HTH_3"/>
    <property type="match status" value="1"/>
</dbReference>
<reference evidence="2 3" key="1">
    <citation type="submission" date="2020-03" db="EMBL/GenBank/DDBJ databases">
        <title>Genome Sequence of industrial isolate, B5A.</title>
        <authorList>
            <person name="Sharma S."/>
            <person name="Patil P.B."/>
            <person name="Korpole S."/>
        </authorList>
    </citation>
    <scope>NUCLEOTIDE SEQUENCE [LARGE SCALE GENOMIC DNA]</scope>
    <source>
        <strain evidence="2 3">PI-S10-B5A</strain>
    </source>
</reference>
<dbReference type="InterPro" id="IPR010982">
    <property type="entry name" value="Lambda_DNA-bd_dom_sf"/>
</dbReference>
<gene>
    <name evidence="2" type="ORF">G9470_24175</name>
</gene>
<comment type="caution">
    <text evidence="2">The sequence shown here is derived from an EMBL/GenBank/DDBJ whole genome shotgun (WGS) entry which is preliminary data.</text>
</comment>
<organism evidence="2 3">
    <name type="scientific">Lacrimispora defluvii</name>
    <dbReference type="NCBI Taxonomy" id="2719233"/>
    <lineage>
        <taxon>Bacteria</taxon>
        <taxon>Bacillati</taxon>
        <taxon>Bacillota</taxon>
        <taxon>Clostridia</taxon>
        <taxon>Lachnospirales</taxon>
        <taxon>Lachnospiraceae</taxon>
        <taxon>Lacrimispora</taxon>
    </lineage>
</organism>
<dbReference type="PROSITE" id="PS50943">
    <property type="entry name" value="HTH_CROC1"/>
    <property type="match status" value="1"/>
</dbReference>
<dbReference type="Gene3D" id="1.10.260.40">
    <property type="entry name" value="lambda repressor-like DNA-binding domains"/>
    <property type="match status" value="1"/>
</dbReference>
<protein>
    <submittedName>
        <fullName evidence="2">Helix-turn-helix transcriptional regulator</fullName>
    </submittedName>
</protein>
<dbReference type="InterPro" id="IPR001387">
    <property type="entry name" value="Cro/C1-type_HTH"/>
</dbReference>
<evidence type="ECO:0000313" key="3">
    <source>
        <dbReference type="Proteomes" id="UP000539052"/>
    </source>
</evidence>
<accession>A0ABX1VWN8</accession>
<feature type="domain" description="HTH cro/C1-type" evidence="1">
    <location>
        <begin position="1"/>
        <end position="52"/>
    </location>
</feature>
<dbReference type="EMBL" id="JAAOXG010000071">
    <property type="protein sequence ID" value="NNJ32860.1"/>
    <property type="molecule type" value="Genomic_DNA"/>
</dbReference>
<dbReference type="SMART" id="SM00530">
    <property type="entry name" value="HTH_XRE"/>
    <property type="match status" value="1"/>
</dbReference>
<name>A0ABX1VWN8_9FIRM</name>
<sequence>MRKSKGLTSEQLSELCEVNAVHIRRIESGGSLPSFSLFLKICNVLGTSADYLLGDLLDNPVIPDSVEQLGKQFKHLAPEQIEMISEMVEVMIRHTTTKE</sequence>
<dbReference type="SUPFAM" id="SSF47413">
    <property type="entry name" value="lambda repressor-like DNA-binding domains"/>
    <property type="match status" value="1"/>
</dbReference>
<dbReference type="CDD" id="cd00093">
    <property type="entry name" value="HTH_XRE"/>
    <property type="match status" value="1"/>
</dbReference>
<evidence type="ECO:0000259" key="1">
    <source>
        <dbReference type="PROSITE" id="PS50943"/>
    </source>
</evidence>
<keyword evidence="3" id="KW-1185">Reference proteome</keyword>
<dbReference type="Proteomes" id="UP000539052">
    <property type="component" value="Unassembled WGS sequence"/>
</dbReference>
<evidence type="ECO:0000313" key="2">
    <source>
        <dbReference type="EMBL" id="NNJ32860.1"/>
    </source>
</evidence>
<proteinExistence type="predicted"/>